<reference evidence="1 2" key="1">
    <citation type="submission" date="2015-01" db="EMBL/GenBank/DDBJ databases">
        <title>Genome of allotetraploid Gossypium barbadense reveals genomic plasticity and fiber elongation in cotton evolution.</title>
        <authorList>
            <person name="Chen X."/>
            <person name="Liu X."/>
            <person name="Zhao B."/>
            <person name="Zheng H."/>
            <person name="Hu Y."/>
            <person name="Lu G."/>
            <person name="Yang C."/>
            <person name="Chen J."/>
            <person name="Shan C."/>
            <person name="Zhang L."/>
            <person name="Zhou Y."/>
            <person name="Wang L."/>
            <person name="Guo W."/>
            <person name="Bai Y."/>
            <person name="Ruan J."/>
            <person name="Shangguan X."/>
            <person name="Mao Y."/>
            <person name="Jiang J."/>
            <person name="Zhu Y."/>
            <person name="Lei J."/>
            <person name="Kang H."/>
            <person name="Chen S."/>
            <person name="He X."/>
            <person name="Wang R."/>
            <person name="Wang Y."/>
            <person name="Chen J."/>
            <person name="Wang L."/>
            <person name="Yu S."/>
            <person name="Wang B."/>
            <person name="Wei J."/>
            <person name="Song S."/>
            <person name="Lu X."/>
            <person name="Gao Z."/>
            <person name="Gu W."/>
            <person name="Deng X."/>
            <person name="Ma D."/>
            <person name="Wang S."/>
            <person name="Liang W."/>
            <person name="Fang L."/>
            <person name="Cai C."/>
            <person name="Zhu X."/>
            <person name="Zhou B."/>
            <person name="Zhang Y."/>
            <person name="Chen Z."/>
            <person name="Xu S."/>
            <person name="Zhu R."/>
            <person name="Wang S."/>
            <person name="Zhang T."/>
            <person name="Zhao G."/>
        </authorList>
    </citation>
    <scope>NUCLEOTIDE SEQUENCE [LARGE SCALE GENOMIC DNA]</scope>
    <source>
        <strain evidence="2">cv. Xinhai21</strain>
        <tissue evidence="1">Leaf</tissue>
    </source>
</reference>
<accession>A0A2P5WMP5</accession>
<protein>
    <submittedName>
        <fullName evidence="1">Uncharacterized protein</fullName>
    </submittedName>
</protein>
<proteinExistence type="predicted"/>
<evidence type="ECO:0000313" key="2">
    <source>
        <dbReference type="Proteomes" id="UP000239757"/>
    </source>
</evidence>
<dbReference type="Proteomes" id="UP000239757">
    <property type="component" value="Unassembled WGS sequence"/>
</dbReference>
<organism evidence="1 2">
    <name type="scientific">Gossypium barbadense</name>
    <name type="common">Sea Island cotton</name>
    <name type="synonym">Hibiscus barbadensis</name>
    <dbReference type="NCBI Taxonomy" id="3634"/>
    <lineage>
        <taxon>Eukaryota</taxon>
        <taxon>Viridiplantae</taxon>
        <taxon>Streptophyta</taxon>
        <taxon>Embryophyta</taxon>
        <taxon>Tracheophyta</taxon>
        <taxon>Spermatophyta</taxon>
        <taxon>Magnoliopsida</taxon>
        <taxon>eudicotyledons</taxon>
        <taxon>Gunneridae</taxon>
        <taxon>Pentapetalae</taxon>
        <taxon>rosids</taxon>
        <taxon>malvids</taxon>
        <taxon>Malvales</taxon>
        <taxon>Malvaceae</taxon>
        <taxon>Malvoideae</taxon>
        <taxon>Gossypium</taxon>
    </lineage>
</organism>
<dbReference type="AlphaFoldDB" id="A0A2P5WMP5"/>
<name>A0A2P5WMP5_GOSBA</name>
<gene>
    <name evidence="1" type="ORF">GOBAR_AA28308</name>
</gene>
<sequence>MAMADEMIMSMRRNAEAKELISDPDAHSQKESNYWHIDNQFVLAFPLYAKYTIDVAADAPAVTNPSIA</sequence>
<evidence type="ECO:0000313" key="1">
    <source>
        <dbReference type="EMBL" id="PPR92368.1"/>
    </source>
</evidence>
<dbReference type="EMBL" id="KZ667090">
    <property type="protein sequence ID" value="PPR92368.1"/>
    <property type="molecule type" value="Genomic_DNA"/>
</dbReference>